<dbReference type="InterPro" id="IPR006680">
    <property type="entry name" value="Amidohydro-rel"/>
</dbReference>
<accession>A0A382XHJ7</accession>
<dbReference type="PANTHER" id="PTHR43135:SF3">
    <property type="entry name" value="ALPHA-D-RIBOSE 1-METHYLPHOSPHONATE 5-TRIPHOSPHATE DIPHOSPHATASE"/>
    <property type="match status" value="1"/>
</dbReference>
<dbReference type="GO" id="GO:0016810">
    <property type="term" value="F:hydrolase activity, acting on carbon-nitrogen (but not peptide) bonds"/>
    <property type="evidence" value="ECO:0007669"/>
    <property type="project" value="InterPro"/>
</dbReference>
<dbReference type="InterPro" id="IPR011059">
    <property type="entry name" value="Metal-dep_hydrolase_composite"/>
</dbReference>
<protein>
    <recommendedName>
        <fullName evidence="1">Pterin-binding domain-containing protein</fullName>
    </recommendedName>
</protein>
<proteinExistence type="predicted"/>
<dbReference type="EMBL" id="UINC01167741">
    <property type="protein sequence ID" value="SVD70413.1"/>
    <property type="molecule type" value="Genomic_DNA"/>
</dbReference>
<evidence type="ECO:0000313" key="2">
    <source>
        <dbReference type="EMBL" id="SVD70413.1"/>
    </source>
</evidence>
<name>A0A382XHJ7_9ZZZZ</name>
<sequence length="241" mass="25616">MISNPRRAFVAARVANGDLDGWLSDHAVIVEGEHIDSIVPRAQLPGDIGETSELVDLGDVSLLPGLIDAHCHMHCSARPDALQHALTDTDQQLTMRAVSAMGKALFAGTTTIRDIGSRNQVAFPIREAIASGTIPGPRLLVSGQPITITAGHCWFFSSQADTTHEVVTAVRTQVRLGADLIKVMATGGMFTPTANPARPQYSTQTLQAAVEEAERVGIPIVAHTLCAEGVERCVDAGVHHH</sequence>
<dbReference type="Pfam" id="PF01979">
    <property type="entry name" value="Amidohydro_1"/>
    <property type="match status" value="1"/>
</dbReference>
<dbReference type="GO" id="GO:0042558">
    <property type="term" value="P:pteridine-containing compound metabolic process"/>
    <property type="evidence" value="ECO:0007669"/>
    <property type="project" value="InterPro"/>
</dbReference>
<dbReference type="PROSITE" id="PS50972">
    <property type="entry name" value="PTERIN_BINDING"/>
    <property type="match status" value="1"/>
</dbReference>
<feature type="non-terminal residue" evidence="2">
    <location>
        <position position="241"/>
    </location>
</feature>
<reference evidence="2" key="1">
    <citation type="submission" date="2018-05" db="EMBL/GenBank/DDBJ databases">
        <authorList>
            <person name="Lanie J.A."/>
            <person name="Ng W.-L."/>
            <person name="Kazmierczak K.M."/>
            <person name="Andrzejewski T.M."/>
            <person name="Davidsen T.M."/>
            <person name="Wayne K.J."/>
            <person name="Tettelin H."/>
            <person name="Glass J.I."/>
            <person name="Rusch D."/>
            <person name="Podicherti R."/>
            <person name="Tsui H.-C.T."/>
            <person name="Winkler M.E."/>
        </authorList>
    </citation>
    <scope>NUCLEOTIDE SEQUENCE</scope>
</reference>
<dbReference type="PANTHER" id="PTHR43135">
    <property type="entry name" value="ALPHA-D-RIBOSE 1-METHYLPHOSPHONATE 5-TRIPHOSPHATE DIPHOSPHATASE"/>
    <property type="match status" value="1"/>
</dbReference>
<dbReference type="SUPFAM" id="SSF51556">
    <property type="entry name" value="Metallo-dependent hydrolases"/>
    <property type="match status" value="1"/>
</dbReference>
<dbReference type="AlphaFoldDB" id="A0A382XHJ7"/>
<dbReference type="InterPro" id="IPR032466">
    <property type="entry name" value="Metal_Hydrolase"/>
</dbReference>
<dbReference type="SUPFAM" id="SSF51338">
    <property type="entry name" value="Composite domain of metallo-dependent hydrolases"/>
    <property type="match status" value="1"/>
</dbReference>
<organism evidence="2">
    <name type="scientific">marine metagenome</name>
    <dbReference type="NCBI Taxonomy" id="408172"/>
    <lineage>
        <taxon>unclassified sequences</taxon>
        <taxon>metagenomes</taxon>
        <taxon>ecological metagenomes</taxon>
    </lineage>
</organism>
<dbReference type="InterPro" id="IPR000489">
    <property type="entry name" value="Pterin-binding_dom"/>
</dbReference>
<evidence type="ECO:0000259" key="1">
    <source>
        <dbReference type="PROSITE" id="PS50972"/>
    </source>
</evidence>
<dbReference type="InterPro" id="IPR051781">
    <property type="entry name" value="Metallo-dep_Hydrolase"/>
</dbReference>
<dbReference type="Pfam" id="PF22643">
    <property type="entry name" value="NagA_N"/>
    <property type="match status" value="1"/>
</dbReference>
<feature type="domain" description="Pterin-binding" evidence="1">
    <location>
        <begin position="139"/>
        <end position="241"/>
    </location>
</feature>
<gene>
    <name evidence="2" type="ORF">METZ01_LOCUS423267</name>
</gene>
<dbReference type="Gene3D" id="3.20.20.140">
    <property type="entry name" value="Metal-dependent hydrolases"/>
    <property type="match status" value="1"/>
</dbReference>